<dbReference type="Pfam" id="PF00096">
    <property type="entry name" value="zf-C2H2"/>
    <property type="match status" value="2"/>
</dbReference>
<evidence type="ECO:0000256" key="7">
    <source>
        <dbReference type="ARBA" id="ARBA00023242"/>
    </source>
</evidence>
<feature type="compositionally biased region" description="Polar residues" evidence="9">
    <location>
        <begin position="106"/>
        <end position="126"/>
    </location>
</feature>
<dbReference type="EMBL" id="JARGDH010000004">
    <property type="protein sequence ID" value="KAL0270807.1"/>
    <property type="molecule type" value="Genomic_DNA"/>
</dbReference>
<dbReference type="SMART" id="SM00355">
    <property type="entry name" value="ZnF_C2H2"/>
    <property type="match status" value="2"/>
</dbReference>
<dbReference type="PROSITE" id="PS00028">
    <property type="entry name" value="ZINC_FINGER_C2H2_1"/>
    <property type="match status" value="1"/>
</dbReference>
<dbReference type="InterPro" id="IPR050589">
    <property type="entry name" value="Ikaros_C2H2-ZF"/>
</dbReference>
<protein>
    <recommendedName>
        <fullName evidence="10">C2H2-type domain-containing protein</fullName>
    </recommendedName>
</protein>
<proteinExistence type="predicted"/>
<keyword evidence="3" id="KW-0677">Repeat</keyword>
<dbReference type="AlphaFoldDB" id="A0AAW2HLX1"/>
<dbReference type="GO" id="GO:0006357">
    <property type="term" value="P:regulation of transcription by RNA polymerase II"/>
    <property type="evidence" value="ECO:0007669"/>
    <property type="project" value="TreeGrafter"/>
</dbReference>
<feature type="domain" description="C2H2-type" evidence="10">
    <location>
        <begin position="37"/>
        <end position="64"/>
    </location>
</feature>
<dbReference type="GO" id="GO:0008270">
    <property type="term" value="F:zinc ion binding"/>
    <property type="evidence" value="ECO:0007669"/>
    <property type="project" value="UniProtKB-KW"/>
</dbReference>
<feature type="region of interest" description="Disordered" evidence="9">
    <location>
        <begin position="106"/>
        <end position="135"/>
    </location>
</feature>
<evidence type="ECO:0000259" key="10">
    <source>
        <dbReference type="PROSITE" id="PS50157"/>
    </source>
</evidence>
<gene>
    <name evidence="11" type="ORF">PYX00_008097</name>
</gene>
<evidence type="ECO:0000256" key="1">
    <source>
        <dbReference type="ARBA" id="ARBA00004123"/>
    </source>
</evidence>
<evidence type="ECO:0000256" key="8">
    <source>
        <dbReference type="PROSITE-ProRule" id="PRU00042"/>
    </source>
</evidence>
<name>A0AAW2HLX1_9NEOP</name>
<keyword evidence="2" id="KW-0479">Metal-binding</keyword>
<evidence type="ECO:0000256" key="4">
    <source>
        <dbReference type="ARBA" id="ARBA00022771"/>
    </source>
</evidence>
<evidence type="ECO:0000256" key="2">
    <source>
        <dbReference type="ARBA" id="ARBA00022723"/>
    </source>
</evidence>
<keyword evidence="5" id="KW-0862">Zinc</keyword>
<keyword evidence="4 8" id="KW-0863">Zinc-finger</keyword>
<keyword evidence="6" id="KW-0238">DNA-binding</keyword>
<dbReference type="PROSITE" id="PS50157">
    <property type="entry name" value="ZINC_FINGER_C2H2_2"/>
    <property type="match status" value="2"/>
</dbReference>
<dbReference type="PANTHER" id="PTHR24404">
    <property type="entry name" value="ZINC FINGER PROTEIN"/>
    <property type="match status" value="1"/>
</dbReference>
<evidence type="ECO:0000256" key="5">
    <source>
        <dbReference type="ARBA" id="ARBA00022833"/>
    </source>
</evidence>
<accession>A0AAW2HLX1</accession>
<organism evidence="11">
    <name type="scientific">Menopon gallinae</name>
    <name type="common">poultry shaft louse</name>
    <dbReference type="NCBI Taxonomy" id="328185"/>
    <lineage>
        <taxon>Eukaryota</taxon>
        <taxon>Metazoa</taxon>
        <taxon>Ecdysozoa</taxon>
        <taxon>Arthropoda</taxon>
        <taxon>Hexapoda</taxon>
        <taxon>Insecta</taxon>
        <taxon>Pterygota</taxon>
        <taxon>Neoptera</taxon>
        <taxon>Paraneoptera</taxon>
        <taxon>Psocodea</taxon>
        <taxon>Troctomorpha</taxon>
        <taxon>Phthiraptera</taxon>
        <taxon>Amblycera</taxon>
        <taxon>Menoponidae</taxon>
        <taxon>Menopon</taxon>
    </lineage>
</organism>
<comment type="subcellular location">
    <subcellularLocation>
        <location evidence="1">Nucleus</location>
    </subcellularLocation>
</comment>
<reference evidence="11" key="1">
    <citation type="journal article" date="2024" name="Gigascience">
        <title>Chromosome-level genome of the poultry shaft louse Menopon gallinae provides insight into the host-switching and adaptive evolution of parasitic lice.</title>
        <authorList>
            <person name="Xu Y."/>
            <person name="Ma L."/>
            <person name="Liu S."/>
            <person name="Liang Y."/>
            <person name="Liu Q."/>
            <person name="He Z."/>
            <person name="Tian L."/>
            <person name="Duan Y."/>
            <person name="Cai W."/>
            <person name="Li H."/>
            <person name="Song F."/>
        </authorList>
    </citation>
    <scope>NUCLEOTIDE SEQUENCE</scope>
    <source>
        <strain evidence="11">Cailab_2023a</strain>
    </source>
</reference>
<dbReference type="InterPro" id="IPR036236">
    <property type="entry name" value="Znf_C2H2_sf"/>
</dbReference>
<dbReference type="PANTHER" id="PTHR24404:SF114">
    <property type="entry name" value="KLUMPFUSS, ISOFORM B-RELATED"/>
    <property type="match status" value="1"/>
</dbReference>
<feature type="domain" description="C2H2-type" evidence="10">
    <location>
        <begin position="67"/>
        <end position="89"/>
    </location>
</feature>
<sequence length="179" mass="20036">MPHYLPYLTPKENAILEYERLLMLKLDDTMSDSPKIHGCPMCGRCYKIRSTLNRHIRYECGMARKKLACEICGKKFSRPDNLKQHEQTHVTIYFSGGENAAAGTDIGNNASSAGSSEVKENNATSETGDKIKSQNPILLIEDQKPSIHQPVKLQVQNQGVKLQGQAVVQKIQLQNQIKN</sequence>
<dbReference type="InterPro" id="IPR013087">
    <property type="entry name" value="Znf_C2H2_type"/>
</dbReference>
<comment type="caution">
    <text evidence="11">The sequence shown here is derived from an EMBL/GenBank/DDBJ whole genome shotgun (WGS) entry which is preliminary data.</text>
</comment>
<dbReference type="GO" id="GO:0003700">
    <property type="term" value="F:DNA-binding transcription factor activity"/>
    <property type="evidence" value="ECO:0007669"/>
    <property type="project" value="TreeGrafter"/>
</dbReference>
<keyword evidence="7" id="KW-0539">Nucleus</keyword>
<evidence type="ECO:0000313" key="11">
    <source>
        <dbReference type="EMBL" id="KAL0270807.1"/>
    </source>
</evidence>
<dbReference type="GO" id="GO:0000978">
    <property type="term" value="F:RNA polymerase II cis-regulatory region sequence-specific DNA binding"/>
    <property type="evidence" value="ECO:0007669"/>
    <property type="project" value="TreeGrafter"/>
</dbReference>
<evidence type="ECO:0000256" key="3">
    <source>
        <dbReference type="ARBA" id="ARBA00022737"/>
    </source>
</evidence>
<evidence type="ECO:0000256" key="9">
    <source>
        <dbReference type="SAM" id="MobiDB-lite"/>
    </source>
</evidence>
<dbReference type="SUPFAM" id="SSF57667">
    <property type="entry name" value="beta-beta-alpha zinc fingers"/>
    <property type="match status" value="1"/>
</dbReference>
<dbReference type="GO" id="GO:0005634">
    <property type="term" value="C:nucleus"/>
    <property type="evidence" value="ECO:0007669"/>
    <property type="project" value="UniProtKB-SubCell"/>
</dbReference>
<dbReference type="FunFam" id="3.30.160.60:FF:000145">
    <property type="entry name" value="Zinc finger protein 574"/>
    <property type="match status" value="1"/>
</dbReference>
<dbReference type="Gene3D" id="3.30.160.60">
    <property type="entry name" value="Classic Zinc Finger"/>
    <property type="match status" value="1"/>
</dbReference>
<evidence type="ECO:0000256" key="6">
    <source>
        <dbReference type="ARBA" id="ARBA00023125"/>
    </source>
</evidence>